<sequence length="307" mass="35088">MIVYIGNGHYCYSNSAAMFLLSIGEHVSPQMFEVLTGVGLGAMLENGKTLFLSMKDPDDGINCAFNILGIDADEHQQADCLEAPFSLLKKQMTRAPVLLGPLNMGELTYLPNHKHLNGADHYVLGYAMDNQSIYLHDPAGFPYVPLTLEQFKKAWKADDIPYCKGHFKYWSSPKKTHSLHDNEIYEKTIMYFKKTYQEFENSNLELIGKGAILHYAQQLRYGPITHEMIDHTTYFLFQLSAKRANDFAFFFKNKATNLSKLKIIQAETLGLCHYLSVNKEWSQLSEKLQTLADIEDRFRSELFKTAI</sequence>
<name>A0A9Q4H910_BACSC</name>
<dbReference type="RefSeq" id="WP_045385606.1">
    <property type="nucleotide sequence ID" value="NZ_JARTBF010000012.1"/>
</dbReference>
<dbReference type="Gene3D" id="3.90.70.10">
    <property type="entry name" value="Cysteine proteinases"/>
    <property type="match status" value="1"/>
</dbReference>
<organism evidence="1 2">
    <name type="scientific">Bacillus spizizenii</name>
    <name type="common">Bacillus subtilis subsp. spizizenii</name>
    <dbReference type="NCBI Taxonomy" id="96241"/>
    <lineage>
        <taxon>Bacteria</taxon>
        <taxon>Bacillati</taxon>
        <taxon>Bacillota</taxon>
        <taxon>Bacilli</taxon>
        <taxon>Bacillales</taxon>
        <taxon>Bacillaceae</taxon>
        <taxon>Bacillus</taxon>
    </lineage>
</organism>
<evidence type="ECO:0000313" key="1">
    <source>
        <dbReference type="EMBL" id="MCY8120000.1"/>
    </source>
</evidence>
<dbReference type="EMBL" id="JALANJ010000007">
    <property type="protein sequence ID" value="MCY8120000.1"/>
    <property type="molecule type" value="Genomic_DNA"/>
</dbReference>
<comment type="caution">
    <text evidence="1">The sequence shown here is derived from an EMBL/GenBank/DDBJ whole genome shotgun (WGS) entry which is preliminary data.</text>
</comment>
<proteinExistence type="predicted"/>
<evidence type="ECO:0008006" key="3">
    <source>
        <dbReference type="Google" id="ProtNLM"/>
    </source>
</evidence>
<evidence type="ECO:0000313" key="2">
    <source>
        <dbReference type="Proteomes" id="UP001070352"/>
    </source>
</evidence>
<accession>A0A9Q4H910</accession>
<dbReference type="AlphaFoldDB" id="A0A9Q4H910"/>
<gene>
    <name evidence="1" type="ORF">MOC45_05140</name>
</gene>
<reference evidence="1" key="1">
    <citation type="submission" date="2022-02" db="EMBL/GenBank/DDBJ databases">
        <title>Crop Bioprotection Bacillus Genome Sequencing.</title>
        <authorList>
            <person name="Dunlap C."/>
        </authorList>
    </citation>
    <scope>NUCLEOTIDE SEQUENCE</scope>
    <source>
        <strain evidence="1">M18B4</strain>
    </source>
</reference>
<dbReference type="Proteomes" id="UP001070352">
    <property type="component" value="Unassembled WGS sequence"/>
</dbReference>
<protein>
    <recommendedName>
        <fullName evidence="3">Butirosin biosynthesis protein H N-terminal domain-containing protein</fullName>
    </recommendedName>
</protein>